<dbReference type="Proteomes" id="UP000663824">
    <property type="component" value="Unassembled WGS sequence"/>
</dbReference>
<reference evidence="2" key="1">
    <citation type="submission" date="2021-02" db="EMBL/GenBank/DDBJ databases">
        <authorList>
            <person name="Nowell W R."/>
        </authorList>
    </citation>
    <scope>NUCLEOTIDE SEQUENCE</scope>
</reference>
<evidence type="ECO:0000313" key="2">
    <source>
        <dbReference type="EMBL" id="CAF2161805.1"/>
    </source>
</evidence>
<protein>
    <submittedName>
        <fullName evidence="2">Uncharacterized protein</fullName>
    </submittedName>
</protein>
<keyword evidence="1" id="KW-0812">Transmembrane</keyword>
<gene>
    <name evidence="2" type="ORF">MBJ925_LOCUS33152</name>
</gene>
<comment type="caution">
    <text evidence="2">The sequence shown here is derived from an EMBL/GenBank/DDBJ whole genome shotgun (WGS) entry which is preliminary data.</text>
</comment>
<evidence type="ECO:0000256" key="1">
    <source>
        <dbReference type="SAM" id="Phobius"/>
    </source>
</evidence>
<proteinExistence type="predicted"/>
<keyword evidence="1" id="KW-1133">Transmembrane helix</keyword>
<name>A0A816YGC2_9BILA</name>
<evidence type="ECO:0000313" key="3">
    <source>
        <dbReference type="Proteomes" id="UP000663824"/>
    </source>
</evidence>
<accession>A0A816YGC2</accession>
<sequence length="281" mass="33374">MQENNLYKINHRYNQNNTTMITTNHQRPSVKSYREQIETMLKRWHKLQKDKHPQCQPINFDEIMETDLARQLQQLELNNKDHQPARQLQQLELNNNDHQPGMCDIDDTILQQLKEYKQKTNSMNYHIKEEHVYIREQKKILQLQLTIKKEDQMKIRKIVHLLESFKSYLRDRIREISGNYTDEAALTIGITTTTQSSSPPPPLNIIQNECISYPTANILFGFGIGIALIILLLLINLVMILKKRSNYRKKKENISAESLRFHEMFSDLNHARQQQQQQQQQ</sequence>
<dbReference type="EMBL" id="CAJNRE010018130">
    <property type="protein sequence ID" value="CAF2161805.1"/>
    <property type="molecule type" value="Genomic_DNA"/>
</dbReference>
<keyword evidence="1" id="KW-0472">Membrane</keyword>
<dbReference type="AlphaFoldDB" id="A0A816YGC2"/>
<organism evidence="2 3">
    <name type="scientific">Rotaria magnacalcarata</name>
    <dbReference type="NCBI Taxonomy" id="392030"/>
    <lineage>
        <taxon>Eukaryota</taxon>
        <taxon>Metazoa</taxon>
        <taxon>Spiralia</taxon>
        <taxon>Gnathifera</taxon>
        <taxon>Rotifera</taxon>
        <taxon>Eurotatoria</taxon>
        <taxon>Bdelloidea</taxon>
        <taxon>Philodinida</taxon>
        <taxon>Philodinidae</taxon>
        <taxon>Rotaria</taxon>
    </lineage>
</organism>
<feature type="transmembrane region" description="Helical" evidence="1">
    <location>
        <begin position="218"/>
        <end position="241"/>
    </location>
</feature>